<keyword evidence="11" id="KW-0175">Coiled coil</keyword>
<dbReference type="InterPro" id="IPR006171">
    <property type="entry name" value="TOPRIM_dom"/>
</dbReference>
<keyword evidence="5" id="KW-0862">Zinc</keyword>
<dbReference type="SMART" id="SM00436">
    <property type="entry name" value="TOP1Bc"/>
    <property type="match status" value="1"/>
</dbReference>
<feature type="active site" description="O-(5'-phospho-DNA)-tyrosine intermediate" evidence="10">
    <location>
        <position position="320"/>
    </location>
</feature>
<evidence type="ECO:0000256" key="6">
    <source>
        <dbReference type="ARBA" id="ARBA00022842"/>
    </source>
</evidence>
<evidence type="ECO:0000256" key="5">
    <source>
        <dbReference type="ARBA" id="ARBA00022833"/>
    </source>
</evidence>
<dbReference type="InterPro" id="IPR005733">
    <property type="entry name" value="TopoI_bac-type"/>
</dbReference>
<dbReference type="GO" id="GO:0003917">
    <property type="term" value="F:DNA topoisomerase type I (single strand cut, ATP-independent) activity"/>
    <property type="evidence" value="ECO:0007669"/>
    <property type="project" value="UniProtKB-UniRule"/>
</dbReference>
<dbReference type="KEGG" id="talb:FTW19_11400"/>
<dbReference type="InterPro" id="IPR013825">
    <property type="entry name" value="Topo_IA_cen_sub2"/>
</dbReference>
<evidence type="ECO:0000256" key="9">
    <source>
        <dbReference type="ARBA" id="ARBA00023235"/>
    </source>
</evidence>
<accession>A0A5B9E8W3</accession>
<dbReference type="EC" id="5.6.2.1" evidence="10"/>
<comment type="subunit">
    <text evidence="10">Monomer.</text>
</comment>
<feature type="domain" description="Toprim" evidence="13">
    <location>
        <begin position="3"/>
        <end position="114"/>
    </location>
</feature>
<keyword evidence="8 10" id="KW-0238">DNA-binding</keyword>
<dbReference type="GO" id="GO:0006265">
    <property type="term" value="P:DNA topological change"/>
    <property type="evidence" value="ECO:0007669"/>
    <property type="project" value="UniProtKB-UniRule"/>
</dbReference>
<dbReference type="Gene3D" id="1.10.460.10">
    <property type="entry name" value="Topoisomerase I, domain 2"/>
    <property type="match status" value="1"/>
</dbReference>
<dbReference type="CDD" id="cd00186">
    <property type="entry name" value="TOP1Ac"/>
    <property type="match status" value="1"/>
</dbReference>
<evidence type="ECO:0000256" key="3">
    <source>
        <dbReference type="ARBA" id="ARBA00022723"/>
    </source>
</evidence>
<evidence type="ECO:0000256" key="1">
    <source>
        <dbReference type="ARBA" id="ARBA00000213"/>
    </source>
</evidence>
<dbReference type="InterPro" id="IPR034149">
    <property type="entry name" value="TOPRIM_TopoI"/>
</dbReference>
<evidence type="ECO:0000256" key="11">
    <source>
        <dbReference type="SAM" id="Coils"/>
    </source>
</evidence>
<dbReference type="Pfam" id="PF01751">
    <property type="entry name" value="Toprim"/>
    <property type="match status" value="1"/>
</dbReference>
<dbReference type="GO" id="GO:0005694">
    <property type="term" value="C:chromosome"/>
    <property type="evidence" value="ECO:0007669"/>
    <property type="project" value="InterPro"/>
</dbReference>
<dbReference type="InterPro" id="IPR013498">
    <property type="entry name" value="Topo_IA_Znf"/>
</dbReference>
<evidence type="ECO:0000256" key="8">
    <source>
        <dbReference type="ARBA" id="ARBA00023125"/>
    </source>
</evidence>
<dbReference type="SUPFAM" id="SSF56712">
    <property type="entry name" value="Prokaryotic type I DNA topoisomerase"/>
    <property type="match status" value="1"/>
</dbReference>
<feature type="site" description="Interaction with DNA" evidence="10">
    <location>
        <position position="142"/>
    </location>
</feature>
<gene>
    <name evidence="10 15" type="primary">topA</name>
    <name evidence="15" type="ORF">FTW19_11400</name>
</gene>
<feature type="site" description="Interaction with DNA" evidence="10">
    <location>
        <position position="158"/>
    </location>
</feature>
<keyword evidence="6" id="KW-0460">Magnesium</keyword>
<dbReference type="InterPro" id="IPR003602">
    <property type="entry name" value="Topo_IA_DNA-bd_dom"/>
</dbReference>
<dbReference type="Pfam" id="PF01131">
    <property type="entry name" value="Topoisom_bac"/>
    <property type="match status" value="1"/>
</dbReference>
<dbReference type="InterPro" id="IPR013824">
    <property type="entry name" value="Topo_IA_cen_sub1"/>
</dbReference>
<keyword evidence="4" id="KW-0863">Zinc-finger</keyword>
<evidence type="ECO:0000256" key="2">
    <source>
        <dbReference type="ARBA" id="ARBA00009446"/>
    </source>
</evidence>
<organism evidence="15 16">
    <name type="scientific">Terriglobus albidus</name>
    <dbReference type="NCBI Taxonomy" id="1592106"/>
    <lineage>
        <taxon>Bacteria</taxon>
        <taxon>Pseudomonadati</taxon>
        <taxon>Acidobacteriota</taxon>
        <taxon>Terriglobia</taxon>
        <taxon>Terriglobales</taxon>
        <taxon>Acidobacteriaceae</taxon>
        <taxon>Terriglobus</taxon>
    </lineage>
</organism>
<dbReference type="EMBL" id="CP042806">
    <property type="protein sequence ID" value="QEE28548.1"/>
    <property type="molecule type" value="Genomic_DNA"/>
</dbReference>
<evidence type="ECO:0000313" key="16">
    <source>
        <dbReference type="Proteomes" id="UP000321820"/>
    </source>
</evidence>
<feature type="site" description="Interaction with DNA" evidence="10">
    <location>
        <position position="33"/>
    </location>
</feature>
<dbReference type="OrthoDB" id="9804262at2"/>
<dbReference type="PROSITE" id="PS50880">
    <property type="entry name" value="TOPRIM"/>
    <property type="match status" value="1"/>
</dbReference>
<evidence type="ECO:0000256" key="7">
    <source>
        <dbReference type="ARBA" id="ARBA00023029"/>
    </source>
</evidence>
<dbReference type="Gene3D" id="3.30.65.10">
    <property type="entry name" value="Bacterial Topoisomerase I, domain 1"/>
    <property type="match status" value="4"/>
</dbReference>
<dbReference type="GO" id="GO:0008270">
    <property type="term" value="F:zinc ion binding"/>
    <property type="evidence" value="ECO:0007669"/>
    <property type="project" value="UniProtKB-KW"/>
</dbReference>
<protein>
    <recommendedName>
        <fullName evidence="10">DNA topoisomerase 1</fullName>
        <ecNumber evidence="10">5.6.2.1</ecNumber>
    </recommendedName>
    <alternativeName>
        <fullName evidence="10">DNA topoisomerase I</fullName>
    </alternativeName>
</protein>
<dbReference type="PROSITE" id="PS52039">
    <property type="entry name" value="TOPO_IA_2"/>
    <property type="match status" value="1"/>
</dbReference>
<dbReference type="HAMAP" id="MF_00952">
    <property type="entry name" value="Topoisom_1_prok"/>
    <property type="match status" value="1"/>
</dbReference>
<dbReference type="SMART" id="SM00437">
    <property type="entry name" value="TOP1Ac"/>
    <property type="match status" value="1"/>
</dbReference>
<feature type="site" description="Interaction with DNA" evidence="10">
    <location>
        <position position="143"/>
    </location>
</feature>
<comment type="similarity">
    <text evidence="2 10">Belongs to the type IA topoisomerase family.</text>
</comment>
<evidence type="ECO:0000256" key="4">
    <source>
        <dbReference type="ARBA" id="ARBA00022771"/>
    </source>
</evidence>
<feature type="site" description="Interaction with DNA" evidence="10">
    <location>
        <position position="146"/>
    </location>
</feature>
<dbReference type="Gene3D" id="2.70.20.10">
    <property type="entry name" value="Topoisomerase I, domain 3"/>
    <property type="match status" value="1"/>
</dbReference>
<dbReference type="InterPro" id="IPR000380">
    <property type="entry name" value="Topo_IA"/>
</dbReference>
<proteinExistence type="inferred from homology"/>
<evidence type="ECO:0000313" key="15">
    <source>
        <dbReference type="EMBL" id="QEE28548.1"/>
    </source>
</evidence>
<dbReference type="InterPro" id="IPR023406">
    <property type="entry name" value="Topo_IA_AS"/>
</dbReference>
<dbReference type="InterPro" id="IPR003601">
    <property type="entry name" value="Topo_IA_2"/>
</dbReference>
<dbReference type="Gene3D" id="1.10.290.10">
    <property type="entry name" value="Topoisomerase I, domain 4"/>
    <property type="match status" value="1"/>
</dbReference>
<dbReference type="SUPFAM" id="SSF57783">
    <property type="entry name" value="Zinc beta-ribbon"/>
    <property type="match status" value="2"/>
</dbReference>
<comment type="function">
    <text evidence="10">Releases the supercoiling and torsional tension of DNA, which is introduced during the DNA replication and transcription, by transiently cleaving and rejoining one strand of the DNA duplex. Introduces a single-strand break via transesterification at a target site in duplex DNA. The scissile phosphodiester is attacked by the catalytic tyrosine of the enzyme, resulting in the formation of a DNA-(5'-phosphotyrosyl)-enzyme intermediate and the expulsion of a 3'-OH DNA strand. The free DNA strand then undergoes passage around the unbroken strand, thus removing DNA supercoils. Finally, in the religation step, the DNA 3'-OH attacks the covalent intermediate to expel the active-site tyrosine and restore the DNA phosphodiester backbone.</text>
</comment>
<dbReference type="AlphaFoldDB" id="A0A5B9E8W3"/>
<dbReference type="InterPro" id="IPR013497">
    <property type="entry name" value="Topo_IA_cen"/>
</dbReference>
<feature type="site" description="Interaction with DNA" evidence="10">
    <location>
        <position position="322"/>
    </location>
</feature>
<dbReference type="InterPro" id="IPR028612">
    <property type="entry name" value="Topoisom_1_IA"/>
</dbReference>
<feature type="domain" description="Topo IA-type catalytic" evidence="14">
    <location>
        <begin position="132"/>
        <end position="597"/>
    </location>
</feature>
<keyword evidence="3" id="KW-0479">Metal-binding</keyword>
<feature type="region of interest" description="Interaction with DNA" evidence="10">
    <location>
        <begin position="166"/>
        <end position="171"/>
    </location>
</feature>
<reference evidence="15 16" key="1">
    <citation type="submission" date="2019-08" db="EMBL/GenBank/DDBJ databases">
        <title>Complete genome sequence of Terriglobus albidus strain ORNL.</title>
        <authorList>
            <person name="Podar M."/>
        </authorList>
    </citation>
    <scope>NUCLEOTIDE SEQUENCE [LARGE SCALE GENOMIC DNA]</scope>
    <source>
        <strain evidence="15 16">ORNL</strain>
    </source>
</reference>
<dbReference type="PANTHER" id="PTHR42785:SF1">
    <property type="entry name" value="DNA TOPOISOMERASE"/>
    <property type="match status" value="1"/>
</dbReference>
<evidence type="ECO:0000259" key="14">
    <source>
        <dbReference type="PROSITE" id="PS52039"/>
    </source>
</evidence>
<evidence type="ECO:0000256" key="10">
    <source>
        <dbReference type="HAMAP-Rule" id="MF_00952"/>
    </source>
</evidence>
<dbReference type="InterPro" id="IPR013826">
    <property type="entry name" value="Topo_IA_cen_sub3"/>
</dbReference>
<feature type="site" description="Interaction with DNA" evidence="10">
    <location>
        <position position="151"/>
    </location>
</feature>
<sequence length="948" mass="105955">MAKSLVIVESPAKAKTIGKYLGNDYTVEASIGHIMDLPKNDIGVELKKRTFEPTLIVSPGKEKVVDRLKKLASKADAVYLAPDPDREGEAIAAHLKMQISPAARGKRVQRVTFNEITPKAVKAAFQHARDIDEHLVDAQTTRRVLDRLVGYQISPLLWDKVKRGLSAGRVQTVALRLIVEREREINAFQPVEYWTIDAELMPKAGKQSFIARLVGIDGEPARVANGKDKEGKAQFLSNALPDQKITDATIAALNKATWSVRAVEKKERRRNAPAPFTTSKLQQDAAGRLGFNVRRTMGVAQRLYEGIDVGSDGTVGLITYMRTDSVRVSPDAITEARDYIGKKLGTQYLPSSPNQFKGKKDAQDAHEAIRPTHVEYTPDSIRKYLTDEQYRLYKLIWNRFVASQMMPAVFDQTTVDIAAKSDKTYDFRVSGSVLKFDGFLKVYEAPQAVTKKAQDEAGKQDDDSDDTDTRLPALNQGDGLNLNKLDPQQKFTDPPPRFNEASLVKTLEELGIGRPSTYASIINTIQERDYVKKLKAKLVPTEIGMVVTELLVKNFPYIFKYDYTAQLETELDDVEDGKEKWTDLLKGFYDHFEQELTVAEKNMEEIKRWEKPTTEVCEKCGSPLILKWGKFGSFFSCSNFSKAKPMSIAVSSVKKDPKAAIKKITAKLGYPLTVKGMVDDAEAFAEEVEDNAQLRDALAQASDRAKKIVIEPFSCDFTKENFADKPDLASPDAQDAEQEEEYCDNCGKQMVLKNGPFGPFMSCPDYSADPPCKTIRKLNQKVQQKPPEPTGEICPECGKNELVKRQGPYGEFVSCSGYPKCKYVKQNLLDVPCPKCGGKIAERRTRRNTTFYGCTNYPKCDFTSNQKLVPGPCPKCKSSYLLEIERKDGVYLVCPNNVEALPKRKAKAGEEAAKPATECHFEKRIGDVPAPKELERPDPEKTRPLVEA</sequence>
<dbReference type="PROSITE" id="PS00396">
    <property type="entry name" value="TOPO_IA_1"/>
    <property type="match status" value="1"/>
</dbReference>
<dbReference type="CDD" id="cd03363">
    <property type="entry name" value="TOPRIM_TopoIA_TopoI"/>
    <property type="match status" value="1"/>
</dbReference>
<feature type="compositionally biased region" description="Basic and acidic residues" evidence="12">
    <location>
        <begin position="452"/>
        <end position="461"/>
    </location>
</feature>
<dbReference type="RefSeq" id="WP_147647738.1">
    <property type="nucleotide sequence ID" value="NZ_CP042806.1"/>
</dbReference>
<keyword evidence="16" id="KW-1185">Reference proteome</keyword>
<name>A0A5B9E8W3_9BACT</name>
<comment type="catalytic activity">
    <reaction evidence="1 10">
        <text>ATP-independent breakage of single-stranded DNA, followed by passage and rejoining.</text>
        <dbReference type="EC" id="5.6.2.1"/>
    </reaction>
</comment>
<keyword evidence="7 10" id="KW-0799">Topoisomerase</keyword>
<evidence type="ECO:0000256" key="12">
    <source>
        <dbReference type="SAM" id="MobiDB-lite"/>
    </source>
</evidence>
<evidence type="ECO:0000259" key="13">
    <source>
        <dbReference type="PROSITE" id="PS50880"/>
    </source>
</evidence>
<feature type="site" description="Interaction with DNA" evidence="10">
    <location>
        <position position="528"/>
    </location>
</feature>
<dbReference type="Gene3D" id="3.40.50.140">
    <property type="match status" value="1"/>
</dbReference>
<dbReference type="InterPro" id="IPR023405">
    <property type="entry name" value="Topo_IA_core_domain"/>
</dbReference>
<dbReference type="Proteomes" id="UP000321820">
    <property type="component" value="Chromosome"/>
</dbReference>
<feature type="region of interest" description="Disordered" evidence="12">
    <location>
        <begin position="450"/>
        <end position="483"/>
    </location>
</feature>
<dbReference type="NCBIfam" id="TIGR01051">
    <property type="entry name" value="topA_bact"/>
    <property type="match status" value="1"/>
</dbReference>
<dbReference type="Pfam" id="PF01396">
    <property type="entry name" value="Zn_ribbon_Top1"/>
    <property type="match status" value="4"/>
</dbReference>
<dbReference type="PANTHER" id="PTHR42785">
    <property type="entry name" value="DNA TOPOISOMERASE, TYPE IA, CORE"/>
    <property type="match status" value="1"/>
</dbReference>
<feature type="coiled-coil region" evidence="11">
    <location>
        <begin position="684"/>
        <end position="711"/>
    </location>
</feature>
<keyword evidence="9 10" id="KW-0413">Isomerase</keyword>
<feature type="region of interest" description="Disordered" evidence="12">
    <location>
        <begin position="923"/>
        <end position="948"/>
    </location>
</feature>
<dbReference type="SMART" id="SM00493">
    <property type="entry name" value="TOPRIM"/>
    <property type="match status" value="1"/>
</dbReference>
<dbReference type="GO" id="GO:0003677">
    <property type="term" value="F:DNA binding"/>
    <property type="evidence" value="ECO:0007669"/>
    <property type="project" value="UniProtKB-KW"/>
</dbReference>
<dbReference type="PRINTS" id="PR00417">
    <property type="entry name" value="PRTPISMRASEI"/>
</dbReference>